<comment type="subunit">
    <text evidence="3">Homodimer.</text>
</comment>
<keyword evidence="6" id="KW-0460">Magnesium</keyword>
<dbReference type="EMBL" id="JAQQBR010000001">
    <property type="protein sequence ID" value="KAK0182130.1"/>
    <property type="molecule type" value="Genomic_DNA"/>
</dbReference>
<keyword evidence="4" id="KW-0963">Cytoplasm</keyword>
<evidence type="ECO:0000256" key="4">
    <source>
        <dbReference type="ARBA" id="ARBA00022490"/>
    </source>
</evidence>
<dbReference type="InterPro" id="IPR000086">
    <property type="entry name" value="NUDIX_hydrolase_dom"/>
</dbReference>
<evidence type="ECO:0000256" key="10">
    <source>
        <dbReference type="ARBA" id="ARBA00071467"/>
    </source>
</evidence>
<keyword evidence="15" id="KW-1185">Reference proteome</keyword>
<evidence type="ECO:0000256" key="12">
    <source>
        <dbReference type="SAM" id="MobiDB-lite"/>
    </source>
</evidence>
<evidence type="ECO:0000256" key="6">
    <source>
        <dbReference type="ARBA" id="ARBA00022842"/>
    </source>
</evidence>
<name>A0AA39G5W5_MICHY</name>
<dbReference type="PROSITE" id="PS51462">
    <property type="entry name" value="NUDIX"/>
    <property type="match status" value="1"/>
</dbReference>
<evidence type="ECO:0000313" key="15">
    <source>
        <dbReference type="Proteomes" id="UP001168972"/>
    </source>
</evidence>
<comment type="cofactor">
    <cofactor evidence="1">
        <name>Mg(2+)</name>
        <dbReference type="ChEBI" id="CHEBI:18420"/>
    </cofactor>
</comment>
<protein>
    <recommendedName>
        <fullName evidence="10">Uridine diphosphate glucose pyrophosphatase NUDT14</fullName>
        <ecNumber evidence="9">3.6.1.45</ecNumber>
    </recommendedName>
    <alternativeName>
        <fullName evidence="11">Nucleoside diphosphate-linked moiety X motif 14</fullName>
    </alternativeName>
</protein>
<dbReference type="GO" id="GO:0008768">
    <property type="term" value="F:UDP-sugar diphosphatase activity"/>
    <property type="evidence" value="ECO:0007669"/>
    <property type="project" value="UniProtKB-EC"/>
</dbReference>
<evidence type="ECO:0000256" key="8">
    <source>
        <dbReference type="ARBA" id="ARBA00054674"/>
    </source>
</evidence>
<evidence type="ECO:0000256" key="11">
    <source>
        <dbReference type="ARBA" id="ARBA00080475"/>
    </source>
</evidence>
<evidence type="ECO:0000256" key="2">
    <source>
        <dbReference type="ARBA" id="ARBA00004496"/>
    </source>
</evidence>
<dbReference type="EC" id="3.6.1.45" evidence="9"/>
<dbReference type="GO" id="GO:0006753">
    <property type="term" value="P:nucleoside phosphate metabolic process"/>
    <property type="evidence" value="ECO:0007669"/>
    <property type="project" value="TreeGrafter"/>
</dbReference>
<dbReference type="InterPro" id="IPR015797">
    <property type="entry name" value="NUDIX_hydrolase-like_dom_sf"/>
</dbReference>
<dbReference type="PANTHER" id="PTHR11839">
    <property type="entry name" value="UDP/ADP-SUGAR PYROPHOSPHATASE"/>
    <property type="match status" value="1"/>
</dbReference>
<dbReference type="CDD" id="cd18887">
    <property type="entry name" value="NUDIX_UGPPase_Nudt14"/>
    <property type="match status" value="1"/>
</dbReference>
<evidence type="ECO:0000256" key="9">
    <source>
        <dbReference type="ARBA" id="ARBA00066480"/>
    </source>
</evidence>
<proteinExistence type="predicted"/>
<dbReference type="FunFam" id="3.90.79.10:FF:000035">
    <property type="entry name" value="Uridine diphosphate glucose pyrophosphatase"/>
    <property type="match status" value="1"/>
</dbReference>
<evidence type="ECO:0000259" key="13">
    <source>
        <dbReference type="PROSITE" id="PS51462"/>
    </source>
</evidence>
<evidence type="ECO:0000256" key="3">
    <source>
        <dbReference type="ARBA" id="ARBA00011738"/>
    </source>
</evidence>
<feature type="domain" description="Nudix hydrolase" evidence="13">
    <location>
        <begin position="689"/>
        <end position="844"/>
    </location>
</feature>
<organism evidence="14 15">
    <name type="scientific">Microctonus hyperodae</name>
    <name type="common">Parasitoid wasp</name>
    <dbReference type="NCBI Taxonomy" id="165561"/>
    <lineage>
        <taxon>Eukaryota</taxon>
        <taxon>Metazoa</taxon>
        <taxon>Ecdysozoa</taxon>
        <taxon>Arthropoda</taxon>
        <taxon>Hexapoda</taxon>
        <taxon>Insecta</taxon>
        <taxon>Pterygota</taxon>
        <taxon>Neoptera</taxon>
        <taxon>Endopterygota</taxon>
        <taxon>Hymenoptera</taxon>
        <taxon>Apocrita</taxon>
        <taxon>Ichneumonoidea</taxon>
        <taxon>Braconidae</taxon>
        <taxon>Euphorinae</taxon>
        <taxon>Microctonus</taxon>
    </lineage>
</organism>
<evidence type="ECO:0000256" key="1">
    <source>
        <dbReference type="ARBA" id="ARBA00001946"/>
    </source>
</evidence>
<dbReference type="GO" id="GO:0019693">
    <property type="term" value="P:ribose phosphate metabolic process"/>
    <property type="evidence" value="ECO:0007669"/>
    <property type="project" value="TreeGrafter"/>
</dbReference>
<evidence type="ECO:0000313" key="14">
    <source>
        <dbReference type="EMBL" id="KAK0182130.1"/>
    </source>
</evidence>
<comment type="catalytic activity">
    <reaction evidence="7">
        <text>UDP-sugar + H2O = UMP + alpha-D-aldose 1-phosphate.</text>
        <dbReference type="EC" id="3.6.1.45"/>
    </reaction>
</comment>
<comment type="subcellular location">
    <subcellularLocation>
        <location evidence="2">Cytoplasm</location>
    </subcellularLocation>
</comment>
<dbReference type="Proteomes" id="UP001168972">
    <property type="component" value="Unassembled WGS sequence"/>
</dbReference>
<feature type="region of interest" description="Disordered" evidence="12">
    <location>
        <begin position="498"/>
        <end position="517"/>
    </location>
</feature>
<reference evidence="14" key="2">
    <citation type="submission" date="2023-03" db="EMBL/GenBank/DDBJ databases">
        <authorList>
            <person name="Inwood S.N."/>
            <person name="Skelly J.G."/>
            <person name="Guhlin J."/>
            <person name="Harrop T.W.R."/>
            <person name="Goldson S.G."/>
            <person name="Dearden P.K."/>
        </authorList>
    </citation>
    <scope>NUCLEOTIDE SEQUENCE</scope>
    <source>
        <strain evidence="14">Lincoln</strain>
        <tissue evidence="14">Whole body</tissue>
    </source>
</reference>
<dbReference type="PANTHER" id="PTHR11839:SF15">
    <property type="entry name" value="URIDINE DIPHOSPHATE GLUCOSE PYROPHOSPHATASE NUDT14"/>
    <property type="match status" value="1"/>
</dbReference>
<sequence>MINNTTSTSTNQHNKKINKPFNIAKAPLKTTMNNPDFLKLTAAEKLNDSEYRSLIYRTYPNEPTCGCTSANGQQSSNALRAIDKYQENPSVNSLFKCPGGCKSSCCSSIMRSPTANDENNSNNNKRIRGGGSVEEIYRKNAGAIEVECTNYNTRGQHSSNSPHAVTFSRFTDHSPESRGININELNNDLMSGYLCPSGAKLINKAEVNCDSNRWKNSDYEIDRFVNALNDAQKFVDSLGKVPGVAGLGLMDPEERPYFPANRKIVNEKSSEFKGNNNLMINSHMKSTAGSTSSWIKATPFTISVPGRGGIVREAILPEKLIEESEEIIEGTTVPCGEYNCKSRHKIIINREGSLNEVEEVEKFDEVVGQLNSRRESKSDKIIKHKRRKMFVGPDGDGMFKSKKSRKPNYVYLAGETYPGSIHGHKNCNDRPERVPAHMGWLWTQYQPVGRLKPRVGWRPGAISRQIREIIQEAKIGYEGSHRRRRPSSTPLIGMQGMKMKTRSHGSLKEKQGEDIEELEPPPTLRIQRRDGKYYIIMNPIRQETMDIPKLEECIKPLQFTIPKKLKDYSDSSSSTASDIDIEFSPPAAVNRYKKLPNVIHVETQVKHRDIINTFKPAADNTRQMEEKIEMGKIKMNNITQEERNIAVRKKMFDVDNIKIEPMPQNSPWLRTSRMSFRQNGVEKAWDLSRTHNSVAIIIFNITRNKLVFVRQFRAASYYADLPQKYQDIDIKQHSLENGLTLELCAGIIDKDLSLVEIARAELREECGYEAPASAFTEIITFRDTGGTVGKHTLFYVEVTDEMRIHPGGGTEDEGELIEVVEMSAQEANNYISCGDVKSPPSFLYGVLWFLTSKKDRYS</sequence>
<comment type="function">
    <text evidence="8">Hydrolyzes UDP-glucose to glucose 1-phosphate and UMP and ADP-ribose to ribose 5-phosphate and AMP. The physiological substrate is probably UDP-glucose. Poor activity on other substrates such as ADP-glucose, CDP-glucose, GDP-glucose and GDP-mannose.</text>
</comment>
<reference evidence="14" key="1">
    <citation type="journal article" date="2023" name="bioRxiv">
        <title>Scaffold-level genome assemblies of two parasitoid biocontrol wasps reveal the parthenogenesis mechanism and an associated novel virus.</title>
        <authorList>
            <person name="Inwood S."/>
            <person name="Skelly J."/>
            <person name="Guhlin J."/>
            <person name="Harrop T."/>
            <person name="Goldson S."/>
            <person name="Dearden P."/>
        </authorList>
    </citation>
    <scope>NUCLEOTIDE SEQUENCE</scope>
    <source>
        <strain evidence="14">Lincoln</strain>
        <tissue evidence="14">Whole body</tissue>
    </source>
</reference>
<accession>A0AA39G5W5</accession>
<dbReference type="GO" id="GO:0005737">
    <property type="term" value="C:cytoplasm"/>
    <property type="evidence" value="ECO:0007669"/>
    <property type="project" value="UniProtKB-SubCell"/>
</dbReference>
<evidence type="ECO:0000256" key="5">
    <source>
        <dbReference type="ARBA" id="ARBA00022801"/>
    </source>
</evidence>
<evidence type="ECO:0000256" key="7">
    <source>
        <dbReference type="ARBA" id="ARBA00051086"/>
    </source>
</evidence>
<dbReference type="Pfam" id="PF16003">
    <property type="entry name" value="DUF4776"/>
    <property type="match status" value="1"/>
</dbReference>
<dbReference type="AlphaFoldDB" id="A0AA39G5W5"/>
<keyword evidence="5" id="KW-0378">Hydrolase</keyword>
<dbReference type="InterPro" id="IPR031949">
    <property type="entry name" value="DUF4776"/>
</dbReference>
<dbReference type="GO" id="GO:0046872">
    <property type="term" value="F:metal ion binding"/>
    <property type="evidence" value="ECO:0007669"/>
    <property type="project" value="InterPro"/>
</dbReference>
<dbReference type="InterPro" id="IPR004385">
    <property type="entry name" value="NDP_pyrophosphatase"/>
</dbReference>
<dbReference type="SUPFAM" id="SSF55811">
    <property type="entry name" value="Nudix"/>
    <property type="match status" value="1"/>
</dbReference>
<gene>
    <name evidence="14" type="ORF">PV327_000296</name>
</gene>
<dbReference type="Gene3D" id="3.90.79.10">
    <property type="entry name" value="Nucleoside Triphosphate Pyrophosphohydrolase"/>
    <property type="match status" value="1"/>
</dbReference>
<dbReference type="NCBIfam" id="TIGR00052">
    <property type="entry name" value="nudix-type nucleoside diphosphatase, YffH/AdpP family"/>
    <property type="match status" value="1"/>
</dbReference>
<comment type="caution">
    <text evidence="14">The sequence shown here is derived from an EMBL/GenBank/DDBJ whole genome shotgun (WGS) entry which is preliminary data.</text>
</comment>